<feature type="domain" description="MmgE/PrpD N-terminal" evidence="2">
    <location>
        <begin position="66"/>
        <end position="231"/>
    </location>
</feature>
<reference evidence="4 5" key="1">
    <citation type="journal article" date="2017" name="Int. J. Syst. Evol. Microbiol.">
        <title>Brenneria populi subsp. brevivirga subsp. nov. isolated from symptomatic bark of Populus x euramericana canker, and description of Brenneria populi subsp. populi subsp. nov.</title>
        <authorList>
            <person name="Zheng M.H."/>
            <person name="Piao C.G."/>
            <person name="Xue H."/>
            <person name="Guo M.W."/>
            <person name="Li Y."/>
        </authorList>
    </citation>
    <scope>NUCLEOTIDE SEQUENCE [LARGE SCALE GENOMIC DNA]</scope>
    <source>
        <strain evidence="4 5">D9-5</strain>
    </source>
</reference>
<evidence type="ECO:0000313" key="5">
    <source>
        <dbReference type="Proteomes" id="UP001309705"/>
    </source>
</evidence>
<dbReference type="InterPro" id="IPR042183">
    <property type="entry name" value="MmgE/PrpD_sf_1"/>
</dbReference>
<organism evidence="4 5">
    <name type="scientific">Brenneria populi</name>
    <dbReference type="NCBI Taxonomy" id="1505588"/>
    <lineage>
        <taxon>Bacteria</taxon>
        <taxon>Pseudomonadati</taxon>
        <taxon>Pseudomonadota</taxon>
        <taxon>Gammaproteobacteria</taxon>
        <taxon>Enterobacterales</taxon>
        <taxon>Pectobacteriaceae</taxon>
        <taxon>Brenneria</taxon>
    </lineage>
</organism>
<dbReference type="Gene3D" id="1.10.4100.10">
    <property type="entry name" value="2-methylcitrate dehydratase PrpD"/>
    <property type="match status" value="1"/>
</dbReference>
<evidence type="ECO:0000256" key="1">
    <source>
        <dbReference type="ARBA" id="ARBA00006174"/>
    </source>
</evidence>
<dbReference type="Proteomes" id="UP001309705">
    <property type="component" value="Unassembled WGS sequence"/>
</dbReference>
<dbReference type="InterPro" id="IPR036148">
    <property type="entry name" value="MmgE/PrpD_sf"/>
</dbReference>
<dbReference type="EMBL" id="JAYWTM010000024">
    <property type="protein sequence ID" value="MEC5344563.1"/>
    <property type="molecule type" value="Genomic_DNA"/>
</dbReference>
<dbReference type="InterPro" id="IPR045337">
    <property type="entry name" value="MmgE_PrpD_C"/>
</dbReference>
<dbReference type="SUPFAM" id="SSF103378">
    <property type="entry name" value="2-methylcitrate dehydratase PrpD"/>
    <property type="match status" value="1"/>
</dbReference>
<dbReference type="PANTHER" id="PTHR16943:SF8">
    <property type="entry name" value="2-METHYLCITRATE DEHYDRATASE"/>
    <property type="match status" value="1"/>
</dbReference>
<protein>
    <submittedName>
        <fullName evidence="4">MmgE/PrpD family protein</fullName>
    </submittedName>
</protein>
<dbReference type="Pfam" id="PF19305">
    <property type="entry name" value="MmgE_PrpD_C"/>
    <property type="match status" value="1"/>
</dbReference>
<dbReference type="Gene3D" id="3.30.1330.120">
    <property type="entry name" value="2-methylcitrate dehydratase PrpD"/>
    <property type="match status" value="1"/>
</dbReference>
<name>A0ABU6JVM0_9GAMM</name>
<comment type="similarity">
    <text evidence="1">Belongs to the PrpD family.</text>
</comment>
<accession>A0ABU6JVM0</accession>
<feature type="domain" description="MmgE/PrpD C-terminal" evidence="3">
    <location>
        <begin position="261"/>
        <end position="396"/>
    </location>
</feature>
<evidence type="ECO:0000259" key="3">
    <source>
        <dbReference type="Pfam" id="PF19305"/>
    </source>
</evidence>
<dbReference type="InterPro" id="IPR005656">
    <property type="entry name" value="MmgE_PrpD"/>
</dbReference>
<gene>
    <name evidence="4" type="ORF">VSX58_18370</name>
</gene>
<sequence length="464" mass="49864">MTISEPQRPAGRQNLAELILRRRPDADARERARAGVLDFLSVVLPVVQNQVTDGALLPLRRVYPGHDPQTLALLLGYCGHALDFDDFHPDFRGHPSTVILPALLAFAGQRDAVAPERFLDAYVTGVEMAGRLGLAAGARHYLQGFHSTGTLGGLAAAAALARLIHADAPQTLNMLGIAASQAAGLRFQFGSAVKPLHAGLAARAAVSAAQLTLAGFAGKHDAALDGFLQTYGGAQSRPEALCENWGAPWRIVAPGIEFKPWPTCSGTHSAADAALALRKQWRQATGLPFSALTEDIARIEVAFPPGGDIAAFVRRPQTGIDARFSLEYVIAQALLEGDLPLTRFDENPVDRTVAALAARVVRVEDRLAPADALNPAARFHQVTLWRRSGERLQSRVTRRQTLAAGVDPAEKLQRTLPNATAAQRQRWIALSRLETPSALSELLGVFSDWLKTAPTTVSASCRER</sequence>
<dbReference type="InterPro" id="IPR045336">
    <property type="entry name" value="MmgE_PrpD_N"/>
</dbReference>
<dbReference type="RefSeq" id="WP_327619359.1">
    <property type="nucleotide sequence ID" value="NZ_JAYWTM010000024.1"/>
</dbReference>
<comment type="caution">
    <text evidence="4">The sequence shown here is derived from an EMBL/GenBank/DDBJ whole genome shotgun (WGS) entry which is preliminary data.</text>
</comment>
<dbReference type="InterPro" id="IPR042188">
    <property type="entry name" value="MmgE/PrpD_sf_2"/>
</dbReference>
<proteinExistence type="inferred from homology"/>
<evidence type="ECO:0000259" key="2">
    <source>
        <dbReference type="Pfam" id="PF03972"/>
    </source>
</evidence>
<dbReference type="Pfam" id="PF03972">
    <property type="entry name" value="MmgE_PrpD_N"/>
    <property type="match status" value="1"/>
</dbReference>
<dbReference type="PANTHER" id="PTHR16943">
    <property type="entry name" value="2-METHYLCITRATE DEHYDRATASE-RELATED"/>
    <property type="match status" value="1"/>
</dbReference>
<keyword evidence="5" id="KW-1185">Reference proteome</keyword>
<evidence type="ECO:0000313" key="4">
    <source>
        <dbReference type="EMBL" id="MEC5344563.1"/>
    </source>
</evidence>